<reference evidence="3" key="1">
    <citation type="journal article" date="2014" name="Int. J. Syst. Evol. Microbiol.">
        <title>Complete genome of a new Firmicutes species belonging to the dominant human colonic microbiota ('Ruminococcus bicirculans') reveals two chromosomes and a selective capacity to utilize plant glucans.</title>
        <authorList>
            <consortium name="NISC Comparative Sequencing Program"/>
            <person name="Wegmann U."/>
            <person name="Louis P."/>
            <person name="Goesmann A."/>
            <person name="Henrissat B."/>
            <person name="Duncan S.H."/>
            <person name="Flint H.J."/>
        </authorList>
    </citation>
    <scope>NUCLEOTIDE SEQUENCE</scope>
    <source>
        <strain evidence="3">NBRC 107715</strain>
    </source>
</reference>
<name>A0A512IYV8_9HYPH</name>
<dbReference type="EMBL" id="BJZU01000011">
    <property type="protein sequence ID" value="GEP02789.1"/>
    <property type="molecule type" value="Genomic_DNA"/>
</dbReference>
<dbReference type="Proteomes" id="UP001156856">
    <property type="component" value="Unassembled WGS sequence"/>
</dbReference>
<evidence type="ECO:0000313" key="4">
    <source>
        <dbReference type="Proteomes" id="UP000321960"/>
    </source>
</evidence>
<dbReference type="AlphaFoldDB" id="A0A512IYV8"/>
<keyword evidence="5" id="KW-1185">Reference proteome</keyword>
<evidence type="ECO:0000313" key="5">
    <source>
        <dbReference type="Proteomes" id="UP001156856"/>
    </source>
</evidence>
<keyword evidence="1" id="KW-0732">Signal</keyword>
<dbReference type="EMBL" id="BSPK01000107">
    <property type="protein sequence ID" value="GLS66811.1"/>
    <property type="molecule type" value="Genomic_DNA"/>
</dbReference>
<reference evidence="2 4" key="3">
    <citation type="submission" date="2019-07" db="EMBL/GenBank/DDBJ databases">
        <title>Whole genome shotgun sequence of Methylobacterium oxalidis NBRC 107715.</title>
        <authorList>
            <person name="Hosoyama A."/>
            <person name="Uohara A."/>
            <person name="Ohji S."/>
            <person name="Ichikawa N."/>
        </authorList>
    </citation>
    <scope>NUCLEOTIDE SEQUENCE [LARGE SCALE GENOMIC DNA]</scope>
    <source>
        <strain evidence="2 4">NBRC 107715</strain>
    </source>
</reference>
<dbReference type="Proteomes" id="UP000321960">
    <property type="component" value="Unassembled WGS sequence"/>
</dbReference>
<accession>A0A512IYV8</accession>
<reference evidence="5" key="2">
    <citation type="journal article" date="2019" name="Int. J. Syst. Evol. Microbiol.">
        <title>The Global Catalogue of Microorganisms (GCM) 10K type strain sequencing project: providing services to taxonomists for standard genome sequencing and annotation.</title>
        <authorList>
            <consortium name="The Broad Institute Genomics Platform"/>
            <consortium name="The Broad Institute Genome Sequencing Center for Infectious Disease"/>
            <person name="Wu L."/>
            <person name="Ma J."/>
        </authorList>
    </citation>
    <scope>NUCLEOTIDE SEQUENCE [LARGE SCALE GENOMIC DNA]</scope>
    <source>
        <strain evidence="5">NBRC 107715</strain>
    </source>
</reference>
<feature type="signal peptide" evidence="1">
    <location>
        <begin position="1"/>
        <end position="34"/>
    </location>
</feature>
<sequence>MRERPLPAPARPRPLALLACLALPASLALLGACAQEGDFGRPRAGAWNSLVDATGTLAARERGEPASAYPLTDEERTLRDRAWRFLMPAAGRDAFLDALANLTRARVLPPAWRPVDVAAYHDTLIAEPFRSPVSRYRRLSEDATADARLIPPFAAVAARVNDADALRLRSLPFVKVLDDADVRHAAMRVAENRCLIAWVRLEAGARAAGYRYALEHLLIEVPGPEALPVERTLAALDGRRALLDPLLPPDAALRCGLAGPEGPVAALPIVTKD</sequence>
<organism evidence="2 4">
    <name type="scientific">Methylobacterium oxalidis</name>
    <dbReference type="NCBI Taxonomy" id="944322"/>
    <lineage>
        <taxon>Bacteria</taxon>
        <taxon>Pseudomonadati</taxon>
        <taxon>Pseudomonadota</taxon>
        <taxon>Alphaproteobacteria</taxon>
        <taxon>Hyphomicrobiales</taxon>
        <taxon>Methylobacteriaceae</taxon>
        <taxon>Methylobacterium</taxon>
    </lineage>
</organism>
<feature type="chain" id="PRO_5021859899" description="Lipoprotein" evidence="1">
    <location>
        <begin position="35"/>
        <end position="273"/>
    </location>
</feature>
<dbReference type="RefSeq" id="WP_238179579.1">
    <property type="nucleotide sequence ID" value="NZ_BJZU01000011.1"/>
</dbReference>
<evidence type="ECO:0000313" key="3">
    <source>
        <dbReference type="EMBL" id="GLS66811.1"/>
    </source>
</evidence>
<evidence type="ECO:0008006" key="6">
    <source>
        <dbReference type="Google" id="ProtNLM"/>
    </source>
</evidence>
<comment type="caution">
    <text evidence="2">The sequence shown here is derived from an EMBL/GenBank/DDBJ whole genome shotgun (WGS) entry which is preliminary data.</text>
</comment>
<protein>
    <recommendedName>
        <fullName evidence="6">Lipoprotein</fullName>
    </recommendedName>
</protein>
<proteinExistence type="predicted"/>
<reference evidence="3" key="4">
    <citation type="submission" date="2023-01" db="EMBL/GenBank/DDBJ databases">
        <title>Draft genome sequence of Methylobacterium oxalidis strain NBRC 107715.</title>
        <authorList>
            <person name="Sun Q."/>
            <person name="Mori K."/>
        </authorList>
    </citation>
    <scope>NUCLEOTIDE SEQUENCE</scope>
    <source>
        <strain evidence="3">NBRC 107715</strain>
    </source>
</reference>
<gene>
    <name evidence="3" type="ORF">GCM10007888_51940</name>
    <name evidence="2" type="ORF">MOX02_08270</name>
</gene>
<evidence type="ECO:0000313" key="2">
    <source>
        <dbReference type="EMBL" id="GEP02789.1"/>
    </source>
</evidence>
<dbReference type="PROSITE" id="PS51257">
    <property type="entry name" value="PROKAR_LIPOPROTEIN"/>
    <property type="match status" value="1"/>
</dbReference>
<evidence type="ECO:0000256" key="1">
    <source>
        <dbReference type="SAM" id="SignalP"/>
    </source>
</evidence>